<organism evidence="2 3">
    <name type="scientific">Acanthoscelides obtectus</name>
    <name type="common">Bean weevil</name>
    <name type="synonym">Bruchus obtectus</name>
    <dbReference type="NCBI Taxonomy" id="200917"/>
    <lineage>
        <taxon>Eukaryota</taxon>
        <taxon>Metazoa</taxon>
        <taxon>Ecdysozoa</taxon>
        <taxon>Arthropoda</taxon>
        <taxon>Hexapoda</taxon>
        <taxon>Insecta</taxon>
        <taxon>Pterygota</taxon>
        <taxon>Neoptera</taxon>
        <taxon>Endopterygota</taxon>
        <taxon>Coleoptera</taxon>
        <taxon>Polyphaga</taxon>
        <taxon>Cucujiformia</taxon>
        <taxon>Chrysomeloidea</taxon>
        <taxon>Chrysomelidae</taxon>
        <taxon>Bruchinae</taxon>
        <taxon>Bruchini</taxon>
        <taxon>Acanthoscelides</taxon>
    </lineage>
</organism>
<proteinExistence type="predicted"/>
<keyword evidence="3" id="KW-1185">Reference proteome</keyword>
<evidence type="ECO:0000256" key="1">
    <source>
        <dbReference type="SAM" id="MobiDB-lite"/>
    </source>
</evidence>
<gene>
    <name evidence="2" type="ORF">ACAOBT_LOCUS30925</name>
</gene>
<evidence type="ECO:0000313" key="3">
    <source>
        <dbReference type="Proteomes" id="UP001152888"/>
    </source>
</evidence>
<comment type="caution">
    <text evidence="2">The sequence shown here is derived from an EMBL/GenBank/DDBJ whole genome shotgun (WGS) entry which is preliminary data.</text>
</comment>
<accession>A0A9P0M5R5</accession>
<dbReference type="EMBL" id="CAKOFQ010007888">
    <property type="protein sequence ID" value="CAH2009531.1"/>
    <property type="molecule type" value="Genomic_DNA"/>
</dbReference>
<dbReference type="AlphaFoldDB" id="A0A9P0M5R5"/>
<reference evidence="2" key="1">
    <citation type="submission" date="2022-03" db="EMBL/GenBank/DDBJ databases">
        <authorList>
            <person name="Sayadi A."/>
        </authorList>
    </citation>
    <scope>NUCLEOTIDE SEQUENCE</scope>
</reference>
<feature type="compositionally biased region" description="Polar residues" evidence="1">
    <location>
        <begin position="9"/>
        <end position="20"/>
    </location>
</feature>
<sequence>MLNFKLHQEATTNPTRSNPSDPDVSGDQCPKVYAETPPKRGNNEALIRIIVDCRETGHHRTFSRMLRARGADRSSKSMRV</sequence>
<protein>
    <submittedName>
        <fullName evidence="2">Uncharacterized protein</fullName>
    </submittedName>
</protein>
<dbReference type="Proteomes" id="UP001152888">
    <property type="component" value="Unassembled WGS sequence"/>
</dbReference>
<feature type="region of interest" description="Disordered" evidence="1">
    <location>
        <begin position="1"/>
        <end position="41"/>
    </location>
</feature>
<name>A0A9P0M5R5_ACAOB</name>
<evidence type="ECO:0000313" key="2">
    <source>
        <dbReference type="EMBL" id="CAH2009531.1"/>
    </source>
</evidence>